<evidence type="ECO:0000256" key="10">
    <source>
        <dbReference type="ARBA" id="ARBA00022840"/>
    </source>
</evidence>
<evidence type="ECO:0000256" key="11">
    <source>
        <dbReference type="ARBA" id="ARBA00023268"/>
    </source>
</evidence>
<dbReference type="PANTHER" id="PTHR22749">
    <property type="entry name" value="RIBOFLAVIN KINASE/FMN ADENYLYLTRANSFERASE"/>
    <property type="match status" value="1"/>
</dbReference>
<evidence type="ECO:0000256" key="4">
    <source>
        <dbReference type="ARBA" id="ARBA00022643"/>
    </source>
</evidence>
<evidence type="ECO:0000256" key="2">
    <source>
        <dbReference type="ARBA" id="ARBA00005201"/>
    </source>
</evidence>
<protein>
    <recommendedName>
        <fullName evidence="14">Riboflavin biosynthesis protein</fullName>
    </recommendedName>
    <domain>
        <recommendedName>
            <fullName evidence="14">Riboflavin kinase</fullName>
            <ecNumber evidence="14">2.7.1.26</ecNumber>
        </recommendedName>
        <alternativeName>
            <fullName evidence="14">Flavokinase</fullName>
        </alternativeName>
    </domain>
    <domain>
        <recommendedName>
            <fullName evidence="14">FMN adenylyltransferase</fullName>
            <ecNumber evidence="14">2.7.7.2</ecNumber>
        </recommendedName>
        <alternativeName>
            <fullName evidence="14">FAD pyrophosphorylase</fullName>
        </alternativeName>
        <alternativeName>
            <fullName evidence="14">FAD synthase</fullName>
        </alternativeName>
    </domain>
</protein>
<dbReference type="Gene3D" id="3.40.50.620">
    <property type="entry name" value="HUPs"/>
    <property type="match status" value="1"/>
</dbReference>
<comment type="caution">
    <text evidence="17">The sequence shown here is derived from an EMBL/GenBank/DDBJ whole genome shotgun (WGS) entry which is preliminary data.</text>
</comment>
<dbReference type="NCBIfam" id="TIGR00083">
    <property type="entry name" value="ribF"/>
    <property type="match status" value="1"/>
</dbReference>
<evidence type="ECO:0000256" key="7">
    <source>
        <dbReference type="ARBA" id="ARBA00022741"/>
    </source>
</evidence>
<dbReference type="STRING" id="1229780.BN381_330075"/>
<organism evidence="17 18">
    <name type="scientific">Candidatus Neomicrothrix parvicella RN1</name>
    <dbReference type="NCBI Taxonomy" id="1229780"/>
    <lineage>
        <taxon>Bacteria</taxon>
        <taxon>Bacillati</taxon>
        <taxon>Actinomycetota</taxon>
        <taxon>Acidimicrobiia</taxon>
        <taxon>Acidimicrobiales</taxon>
        <taxon>Microthrixaceae</taxon>
        <taxon>Candidatus Neomicrothrix</taxon>
    </lineage>
</organism>
<proteinExistence type="inferred from homology"/>
<dbReference type="GO" id="GO:0009398">
    <property type="term" value="P:FMN biosynthetic process"/>
    <property type="evidence" value="ECO:0007669"/>
    <property type="project" value="UniProtKB-UniRule"/>
</dbReference>
<dbReference type="InterPro" id="IPR002606">
    <property type="entry name" value="Riboflavin_kinase_bac"/>
</dbReference>
<evidence type="ECO:0000313" key="18">
    <source>
        <dbReference type="Proteomes" id="UP000018291"/>
    </source>
</evidence>
<dbReference type="InterPro" id="IPR023465">
    <property type="entry name" value="Riboflavin_kinase_dom_sf"/>
</dbReference>
<dbReference type="SUPFAM" id="SSF52374">
    <property type="entry name" value="Nucleotidylyl transferase"/>
    <property type="match status" value="1"/>
</dbReference>
<dbReference type="CDD" id="cd02064">
    <property type="entry name" value="FAD_synthetase_N"/>
    <property type="match status" value="1"/>
</dbReference>
<keyword evidence="8 14" id="KW-0418">Kinase</keyword>
<accession>R4Z085</accession>
<dbReference type="UniPathway" id="UPA00276">
    <property type="reaction ID" value="UER00406"/>
</dbReference>
<feature type="domain" description="Riboflavin kinase" evidence="16">
    <location>
        <begin position="200"/>
        <end position="327"/>
    </location>
</feature>
<evidence type="ECO:0000256" key="6">
    <source>
        <dbReference type="ARBA" id="ARBA00022695"/>
    </source>
</evidence>
<dbReference type="NCBIfam" id="NF004160">
    <property type="entry name" value="PRK05627.1-3"/>
    <property type="match status" value="1"/>
</dbReference>
<sequence length="342" mass="36732">MLILGDGAPRPADPAARGSSADVPWDGAAVTIGAYDGVHLGHRAVIGRLADAARERGLASVVVTFEPHPARVLRPDSAPRLLCDTATKLELLAETGVDATYVMAFDADRALEEPEHFIKRLLVDELRSRMVMVGADFRFGHRRGGDVTMLEDAGADVGFKVEGLPLVGADGQAARVEEQVSSTAIRRALTEGRLDAANVMLGRPHELRGVVVEGDRRGRTWGFPTANVAVAPEMLRPEPGICAGWLVRDDGTELPAAIYLGNRPTVYGEGGDVVLEVHVLDWQGDLYGETVAVRFTHRIRGDAAFDTFEELTQQIGRDCDQARRLLGVATGSGSTREVGHGF</sequence>
<dbReference type="Gene3D" id="2.40.30.30">
    <property type="entry name" value="Riboflavin kinase-like"/>
    <property type="match status" value="1"/>
</dbReference>
<dbReference type="SMART" id="SM00904">
    <property type="entry name" value="Flavokinase"/>
    <property type="match status" value="1"/>
</dbReference>
<keyword evidence="18" id="KW-1185">Reference proteome</keyword>
<dbReference type="Proteomes" id="UP000018291">
    <property type="component" value="Unassembled WGS sequence"/>
</dbReference>
<dbReference type="EMBL" id="CANL01000027">
    <property type="protein sequence ID" value="CCM64090.1"/>
    <property type="molecule type" value="Genomic_DNA"/>
</dbReference>
<keyword evidence="11" id="KW-0511">Multifunctional enzyme</keyword>
<dbReference type="HOGENOM" id="CLU_048437_0_0_11"/>
<gene>
    <name evidence="17" type="ORF">BN381_330075</name>
</gene>
<evidence type="ECO:0000256" key="9">
    <source>
        <dbReference type="ARBA" id="ARBA00022827"/>
    </source>
</evidence>
<dbReference type="EC" id="2.7.1.26" evidence="14"/>
<comment type="catalytic activity">
    <reaction evidence="12 14">
        <text>riboflavin + ATP = FMN + ADP + H(+)</text>
        <dbReference type="Rhea" id="RHEA:14357"/>
        <dbReference type="ChEBI" id="CHEBI:15378"/>
        <dbReference type="ChEBI" id="CHEBI:30616"/>
        <dbReference type="ChEBI" id="CHEBI:57986"/>
        <dbReference type="ChEBI" id="CHEBI:58210"/>
        <dbReference type="ChEBI" id="CHEBI:456216"/>
        <dbReference type="EC" id="2.7.1.26"/>
    </reaction>
</comment>
<evidence type="ECO:0000256" key="3">
    <source>
        <dbReference type="ARBA" id="ARBA00022630"/>
    </source>
</evidence>
<dbReference type="InterPro" id="IPR014729">
    <property type="entry name" value="Rossmann-like_a/b/a_fold"/>
</dbReference>
<dbReference type="GO" id="GO:0006747">
    <property type="term" value="P:FAD biosynthetic process"/>
    <property type="evidence" value="ECO:0007669"/>
    <property type="project" value="UniProtKB-UniRule"/>
</dbReference>
<dbReference type="SUPFAM" id="SSF82114">
    <property type="entry name" value="Riboflavin kinase-like"/>
    <property type="match status" value="1"/>
</dbReference>
<comment type="pathway">
    <text evidence="1 14">Cofactor biosynthesis; FAD biosynthesis; FAD from FMN: step 1/1.</text>
</comment>
<dbReference type="Pfam" id="PF01687">
    <property type="entry name" value="Flavokinase"/>
    <property type="match status" value="1"/>
</dbReference>
<dbReference type="InterPro" id="IPR015864">
    <property type="entry name" value="FAD_synthase"/>
</dbReference>
<dbReference type="GO" id="GO:0009231">
    <property type="term" value="P:riboflavin biosynthetic process"/>
    <property type="evidence" value="ECO:0007669"/>
    <property type="project" value="InterPro"/>
</dbReference>
<dbReference type="Pfam" id="PF06574">
    <property type="entry name" value="FAD_syn"/>
    <property type="match status" value="1"/>
</dbReference>
<dbReference type="AlphaFoldDB" id="R4Z085"/>
<evidence type="ECO:0000256" key="1">
    <source>
        <dbReference type="ARBA" id="ARBA00004726"/>
    </source>
</evidence>
<keyword evidence="9 14" id="KW-0274">FAD</keyword>
<dbReference type="RefSeq" id="WP_012227658.1">
    <property type="nucleotide sequence ID" value="NZ_HG422565.1"/>
</dbReference>
<dbReference type="InterPro" id="IPR015865">
    <property type="entry name" value="Riboflavin_kinase_bac/euk"/>
</dbReference>
<evidence type="ECO:0000256" key="8">
    <source>
        <dbReference type="ARBA" id="ARBA00022777"/>
    </source>
</evidence>
<dbReference type="FunFam" id="3.40.50.620:FF:000021">
    <property type="entry name" value="Riboflavin biosynthesis protein"/>
    <property type="match status" value="1"/>
</dbReference>
<evidence type="ECO:0000256" key="13">
    <source>
        <dbReference type="ARBA" id="ARBA00049494"/>
    </source>
</evidence>
<dbReference type="EC" id="2.7.7.2" evidence="14"/>
<keyword evidence="6 14" id="KW-0548">Nucleotidyltransferase</keyword>
<evidence type="ECO:0000259" key="16">
    <source>
        <dbReference type="SMART" id="SM00904"/>
    </source>
</evidence>
<evidence type="ECO:0000256" key="15">
    <source>
        <dbReference type="SAM" id="MobiDB-lite"/>
    </source>
</evidence>
<dbReference type="UniPathway" id="UPA00277">
    <property type="reaction ID" value="UER00407"/>
</dbReference>
<keyword evidence="4 14" id="KW-0288">FMN</keyword>
<evidence type="ECO:0000256" key="14">
    <source>
        <dbReference type="PIRNR" id="PIRNR004491"/>
    </source>
</evidence>
<evidence type="ECO:0000256" key="12">
    <source>
        <dbReference type="ARBA" id="ARBA00047880"/>
    </source>
</evidence>
<comment type="similarity">
    <text evidence="14">Belongs to the ribF family.</text>
</comment>
<keyword evidence="3 14" id="KW-0285">Flavoprotein</keyword>
<dbReference type="PIRSF" id="PIRSF004491">
    <property type="entry name" value="FAD_Synth"/>
    <property type="match status" value="1"/>
</dbReference>
<dbReference type="eggNOG" id="COG0196">
    <property type="taxonomic scope" value="Bacteria"/>
</dbReference>
<evidence type="ECO:0000313" key="17">
    <source>
        <dbReference type="EMBL" id="CCM64090.1"/>
    </source>
</evidence>
<comment type="pathway">
    <text evidence="2 14">Cofactor biosynthesis; FMN biosynthesis; FMN from riboflavin (ATP route): step 1/1.</text>
</comment>
<dbReference type="OrthoDB" id="9803667at2"/>
<dbReference type="PANTHER" id="PTHR22749:SF6">
    <property type="entry name" value="RIBOFLAVIN KINASE"/>
    <property type="match status" value="1"/>
</dbReference>
<keyword evidence="5 14" id="KW-0808">Transferase</keyword>
<dbReference type="GO" id="GO:0005524">
    <property type="term" value="F:ATP binding"/>
    <property type="evidence" value="ECO:0007669"/>
    <property type="project" value="UniProtKB-UniRule"/>
</dbReference>
<evidence type="ECO:0000256" key="5">
    <source>
        <dbReference type="ARBA" id="ARBA00022679"/>
    </source>
</evidence>
<keyword evidence="7 14" id="KW-0547">Nucleotide-binding</keyword>
<feature type="region of interest" description="Disordered" evidence="15">
    <location>
        <begin position="1"/>
        <end position="21"/>
    </location>
</feature>
<dbReference type="GO" id="GO:0003919">
    <property type="term" value="F:FMN adenylyltransferase activity"/>
    <property type="evidence" value="ECO:0007669"/>
    <property type="project" value="UniProtKB-UniRule"/>
</dbReference>
<dbReference type="InterPro" id="IPR023468">
    <property type="entry name" value="Riboflavin_kinase"/>
</dbReference>
<keyword evidence="10 14" id="KW-0067">ATP-binding</keyword>
<reference evidence="17 18" key="1">
    <citation type="journal article" date="2013" name="ISME J.">
        <title>Metabolic model for the filamentous 'Candidatus Microthrix parvicella' based on genomic and metagenomic analyses.</title>
        <authorList>
            <person name="Jon McIlroy S."/>
            <person name="Kristiansen R."/>
            <person name="Albertsen M."/>
            <person name="Michael Karst S."/>
            <person name="Rossetti S."/>
            <person name="Lund Nielsen J."/>
            <person name="Tandoi V."/>
            <person name="James Seviour R."/>
            <person name="Nielsen P.H."/>
        </authorList>
    </citation>
    <scope>NUCLEOTIDE SEQUENCE [LARGE SCALE GENOMIC DNA]</scope>
    <source>
        <strain evidence="17 18">RN1</strain>
    </source>
</reference>
<dbReference type="GO" id="GO:0008531">
    <property type="term" value="F:riboflavin kinase activity"/>
    <property type="evidence" value="ECO:0007669"/>
    <property type="project" value="UniProtKB-UniRule"/>
</dbReference>
<name>R4Z085_9ACTN</name>
<comment type="catalytic activity">
    <reaction evidence="13 14">
        <text>FMN + ATP + H(+) = FAD + diphosphate</text>
        <dbReference type="Rhea" id="RHEA:17237"/>
        <dbReference type="ChEBI" id="CHEBI:15378"/>
        <dbReference type="ChEBI" id="CHEBI:30616"/>
        <dbReference type="ChEBI" id="CHEBI:33019"/>
        <dbReference type="ChEBI" id="CHEBI:57692"/>
        <dbReference type="ChEBI" id="CHEBI:58210"/>
        <dbReference type="EC" id="2.7.7.2"/>
    </reaction>
</comment>